<dbReference type="Proteomes" id="UP000298058">
    <property type="component" value="Unassembled WGS sequence"/>
</dbReference>
<proteinExistence type="predicted"/>
<dbReference type="Pfam" id="PF00465">
    <property type="entry name" value="Fe-ADH"/>
    <property type="match status" value="1"/>
</dbReference>
<dbReference type="EMBL" id="RQHW01000047">
    <property type="protein sequence ID" value="TGN18244.1"/>
    <property type="molecule type" value="Genomic_DNA"/>
</dbReference>
<reference evidence="4" key="1">
    <citation type="journal article" date="2019" name="PLoS Negl. Trop. Dis.">
        <title>Revisiting the worldwide diversity of Leptospira species in the environment.</title>
        <authorList>
            <person name="Vincent A.T."/>
            <person name="Schiettekatte O."/>
            <person name="Bourhy P."/>
            <person name="Veyrier F.J."/>
            <person name="Picardeau M."/>
        </authorList>
    </citation>
    <scope>NUCLEOTIDE SEQUENCE [LARGE SCALE GENOMIC DNA]</scope>
    <source>
        <strain evidence="4">201300427</strain>
    </source>
</reference>
<dbReference type="InterPro" id="IPR039697">
    <property type="entry name" value="Alcohol_dehydrogenase_Fe"/>
</dbReference>
<keyword evidence="5" id="KW-1185">Reference proteome</keyword>
<dbReference type="CDD" id="cd08184">
    <property type="entry name" value="Fe-ADH_KdnB-like"/>
    <property type="match status" value="1"/>
</dbReference>
<comment type="caution">
    <text evidence="4">The sequence shown here is derived from an EMBL/GenBank/DDBJ whole genome shotgun (WGS) entry which is preliminary data.</text>
</comment>
<evidence type="ECO:0000256" key="1">
    <source>
        <dbReference type="ARBA" id="ARBA00023002"/>
    </source>
</evidence>
<evidence type="ECO:0000259" key="3">
    <source>
        <dbReference type="Pfam" id="PF25137"/>
    </source>
</evidence>
<dbReference type="OrthoDB" id="9815791at2"/>
<dbReference type="GO" id="GO:0046872">
    <property type="term" value="F:metal ion binding"/>
    <property type="evidence" value="ECO:0007669"/>
    <property type="project" value="InterPro"/>
</dbReference>
<name>A0A4R9LVH7_9LEPT</name>
<keyword evidence="1" id="KW-0560">Oxidoreductase</keyword>
<dbReference type="AlphaFoldDB" id="A0A4R9LVH7"/>
<dbReference type="PANTHER" id="PTHR11496">
    <property type="entry name" value="ALCOHOL DEHYDROGENASE"/>
    <property type="match status" value="1"/>
</dbReference>
<feature type="domain" description="Alcohol dehydrogenase iron-type/glycerol dehydrogenase GldA" evidence="2">
    <location>
        <begin position="12"/>
        <end position="179"/>
    </location>
</feature>
<feature type="domain" description="Fe-containing alcohol dehydrogenase-like C-terminal" evidence="3">
    <location>
        <begin position="192"/>
        <end position="297"/>
    </location>
</feature>
<dbReference type="InterPro" id="IPR001670">
    <property type="entry name" value="ADH_Fe/GldA"/>
</dbReference>
<dbReference type="InterPro" id="IPR056798">
    <property type="entry name" value="ADH_Fe_C"/>
</dbReference>
<accession>A0A4R9LVH7</accession>
<dbReference type="SUPFAM" id="SSF56796">
    <property type="entry name" value="Dehydroquinate synthase-like"/>
    <property type="match status" value="1"/>
</dbReference>
<dbReference type="GO" id="GO:0004022">
    <property type="term" value="F:alcohol dehydrogenase (NAD+) activity"/>
    <property type="evidence" value="ECO:0007669"/>
    <property type="project" value="TreeGrafter"/>
</dbReference>
<evidence type="ECO:0000259" key="2">
    <source>
        <dbReference type="Pfam" id="PF00465"/>
    </source>
</evidence>
<dbReference type="Gene3D" id="3.40.50.1970">
    <property type="match status" value="1"/>
</dbReference>
<dbReference type="RefSeq" id="WP_135760931.1">
    <property type="nucleotide sequence ID" value="NZ_RQHW01000047.1"/>
</dbReference>
<evidence type="ECO:0000313" key="5">
    <source>
        <dbReference type="Proteomes" id="UP000298058"/>
    </source>
</evidence>
<organism evidence="4 5">
    <name type="scientific">Leptospira idonii</name>
    <dbReference type="NCBI Taxonomy" id="1193500"/>
    <lineage>
        <taxon>Bacteria</taxon>
        <taxon>Pseudomonadati</taxon>
        <taxon>Spirochaetota</taxon>
        <taxon>Spirochaetia</taxon>
        <taxon>Leptospirales</taxon>
        <taxon>Leptospiraceae</taxon>
        <taxon>Leptospira</taxon>
    </lineage>
</organism>
<dbReference type="Pfam" id="PF25137">
    <property type="entry name" value="ADH_Fe_C"/>
    <property type="match status" value="1"/>
</dbReference>
<sequence>MVEIPNSKNVLRYAFGKGALQSLEKILKPKRAEKGAGVVYFLDIYFQDKNLASSLPVEKGDLLFYYDSTHEPKTDYIDGLRDQILGSIGEPCAIVGLGGGCTLDVAKAVSNLIPNQGKSEDYQGWDLLSKPGIFKVGIPTISGTGAEASRTCVLMNLKKNLKLGMNSEFTIYDQLILDPDLTASVPRDQYFYTGMDTYIHCIESLNGSFRHPVGDAFSREALELCREVFLSDDMMSDQNRQKLMVASYLGGCAIANSYVGVVHPFSAGLSVVLGTHHCVSNCIVMNQMEEFYPKETKEFHFMLDKQKINLPKGICSTLNEDEMERLYLSTVIHEKPLTNALGSDFKNILTREKTKLIFSSF</sequence>
<evidence type="ECO:0000313" key="4">
    <source>
        <dbReference type="EMBL" id="TGN18244.1"/>
    </source>
</evidence>
<dbReference type="PANTHER" id="PTHR11496:SF104">
    <property type="entry name" value="3-DEOXY-ALPHA-D-MANNO-OCTULOSONATE 8-OXIDASE"/>
    <property type="match status" value="1"/>
</dbReference>
<gene>
    <name evidence="4" type="ORF">EHS15_12595</name>
</gene>
<protein>
    <submittedName>
        <fullName evidence="4">Iron-containing alcohol dehydrogenase</fullName>
    </submittedName>
</protein>
<dbReference type="Gene3D" id="1.20.1090.10">
    <property type="entry name" value="Dehydroquinate synthase-like - alpha domain"/>
    <property type="match status" value="1"/>
</dbReference>